<evidence type="ECO:0000313" key="7">
    <source>
        <dbReference type="EMBL" id="MFI1964427.1"/>
    </source>
</evidence>
<accession>A0ABW7USD8</accession>
<comment type="caution">
    <text evidence="7">The sequence shown here is derived from an EMBL/GenBank/DDBJ whole genome shotgun (WGS) entry which is preliminary data.</text>
</comment>
<feature type="domain" description="Glycosyltransferase 2-like" evidence="6">
    <location>
        <begin position="3"/>
        <end position="162"/>
    </location>
</feature>
<organism evidence="7 8">
    <name type="scientific">Streptomyces pathocidini</name>
    <dbReference type="NCBI Taxonomy" id="1650571"/>
    <lineage>
        <taxon>Bacteria</taxon>
        <taxon>Bacillati</taxon>
        <taxon>Actinomycetota</taxon>
        <taxon>Actinomycetes</taxon>
        <taxon>Kitasatosporales</taxon>
        <taxon>Streptomycetaceae</taxon>
        <taxon>Streptomyces</taxon>
    </lineage>
</organism>
<dbReference type="Pfam" id="PF00535">
    <property type="entry name" value="Glycos_transf_2"/>
    <property type="match status" value="1"/>
</dbReference>
<evidence type="ECO:0000256" key="1">
    <source>
        <dbReference type="ARBA" id="ARBA00004776"/>
    </source>
</evidence>
<dbReference type="RefSeq" id="WP_157859058.1">
    <property type="nucleotide sequence ID" value="NZ_JBIRWE010000003.1"/>
</dbReference>
<evidence type="ECO:0000256" key="2">
    <source>
        <dbReference type="ARBA" id="ARBA00006739"/>
    </source>
</evidence>
<dbReference type="InterPro" id="IPR029044">
    <property type="entry name" value="Nucleotide-diphossugar_trans"/>
</dbReference>
<feature type="region of interest" description="Disordered" evidence="5">
    <location>
        <begin position="279"/>
        <end position="298"/>
    </location>
</feature>
<evidence type="ECO:0000256" key="3">
    <source>
        <dbReference type="ARBA" id="ARBA00022676"/>
    </source>
</evidence>
<keyword evidence="3 7" id="KW-0328">Glycosyltransferase</keyword>
<keyword evidence="4 7" id="KW-0808">Transferase</keyword>
<dbReference type="InterPro" id="IPR001173">
    <property type="entry name" value="Glyco_trans_2-like"/>
</dbReference>
<keyword evidence="8" id="KW-1185">Reference proteome</keyword>
<dbReference type="EMBL" id="JBIRWE010000003">
    <property type="protein sequence ID" value="MFI1964427.1"/>
    <property type="molecule type" value="Genomic_DNA"/>
</dbReference>
<evidence type="ECO:0000256" key="5">
    <source>
        <dbReference type="SAM" id="MobiDB-lite"/>
    </source>
</evidence>
<dbReference type="PANTHER" id="PTHR43179:SF12">
    <property type="entry name" value="GALACTOFURANOSYLTRANSFERASE GLFT2"/>
    <property type="match status" value="1"/>
</dbReference>
<evidence type="ECO:0000256" key="4">
    <source>
        <dbReference type="ARBA" id="ARBA00022679"/>
    </source>
</evidence>
<sequence>MAVVIPYGGGLDDLREQLTALAEQTWPHPYEVVISVNRGQPTPVHNLARHILPDHVTLTIADSTRRPGPSHARNVGWRHTTADLILFCDTDDVVHPAWLTTMTHTLTEARIASGTLEYRKLNPPWKADLFGTGAYSQPVRFHHLPFGPSCNLGLRRELLERLGGFSEDLPCAEDTDLCWRAAYAGAPIAFAPSAVVHYRLRSTSRALFGQYFRYSRYDVRLYRAHRSHGARVHGAEILRELAVAGKALLNAPRGRRHRARCAISWGTVLGGLLGLLTQGPRARKRPAPSPTASPTGPV</sequence>
<protein>
    <submittedName>
        <fullName evidence="7">Glycosyltransferase family 2 protein</fullName>
        <ecNumber evidence="7">2.4.-.-</ecNumber>
    </submittedName>
</protein>
<dbReference type="Proteomes" id="UP001611548">
    <property type="component" value="Unassembled WGS sequence"/>
</dbReference>
<dbReference type="SUPFAM" id="SSF53448">
    <property type="entry name" value="Nucleotide-diphospho-sugar transferases"/>
    <property type="match status" value="1"/>
</dbReference>
<proteinExistence type="inferred from homology"/>
<comment type="similarity">
    <text evidence="2">Belongs to the glycosyltransferase 2 family.</text>
</comment>
<reference evidence="7 8" key="1">
    <citation type="submission" date="2024-10" db="EMBL/GenBank/DDBJ databases">
        <title>The Natural Products Discovery Center: Release of the First 8490 Sequenced Strains for Exploring Actinobacteria Biosynthetic Diversity.</title>
        <authorList>
            <person name="Kalkreuter E."/>
            <person name="Kautsar S.A."/>
            <person name="Yang D."/>
            <person name="Bader C.D."/>
            <person name="Teijaro C.N."/>
            <person name="Fluegel L."/>
            <person name="Davis C.M."/>
            <person name="Simpson J.R."/>
            <person name="Lauterbach L."/>
            <person name="Steele A.D."/>
            <person name="Gui C."/>
            <person name="Meng S."/>
            <person name="Li G."/>
            <person name="Viehrig K."/>
            <person name="Ye F."/>
            <person name="Su P."/>
            <person name="Kiefer A.F."/>
            <person name="Nichols A."/>
            <person name="Cepeda A.J."/>
            <person name="Yan W."/>
            <person name="Fan B."/>
            <person name="Jiang Y."/>
            <person name="Adhikari A."/>
            <person name="Zheng C.-J."/>
            <person name="Schuster L."/>
            <person name="Cowan T.M."/>
            <person name="Smanski M.J."/>
            <person name="Chevrette M.G."/>
            <person name="De Carvalho L.P.S."/>
            <person name="Shen B."/>
        </authorList>
    </citation>
    <scope>NUCLEOTIDE SEQUENCE [LARGE SCALE GENOMIC DNA]</scope>
    <source>
        <strain evidence="7 8">NPDC020327</strain>
    </source>
</reference>
<gene>
    <name evidence="7" type="ORF">ACH429_09925</name>
</gene>
<dbReference type="GO" id="GO:0016757">
    <property type="term" value="F:glycosyltransferase activity"/>
    <property type="evidence" value="ECO:0007669"/>
    <property type="project" value="UniProtKB-KW"/>
</dbReference>
<evidence type="ECO:0000313" key="8">
    <source>
        <dbReference type="Proteomes" id="UP001611548"/>
    </source>
</evidence>
<evidence type="ECO:0000259" key="6">
    <source>
        <dbReference type="Pfam" id="PF00535"/>
    </source>
</evidence>
<dbReference type="EC" id="2.4.-.-" evidence="7"/>
<dbReference type="PANTHER" id="PTHR43179">
    <property type="entry name" value="RHAMNOSYLTRANSFERASE WBBL"/>
    <property type="match status" value="1"/>
</dbReference>
<name>A0ABW7USD8_9ACTN</name>
<feature type="compositionally biased region" description="Pro residues" evidence="5">
    <location>
        <begin position="287"/>
        <end position="298"/>
    </location>
</feature>
<dbReference type="Gene3D" id="3.90.550.10">
    <property type="entry name" value="Spore Coat Polysaccharide Biosynthesis Protein SpsA, Chain A"/>
    <property type="match status" value="1"/>
</dbReference>
<comment type="pathway">
    <text evidence="1">Cell wall biogenesis; cell wall polysaccharide biosynthesis.</text>
</comment>